<gene>
    <name evidence="1" type="ORF">SAMN04487861_1043</name>
</gene>
<protein>
    <recommendedName>
        <fullName evidence="3">Flagellar operon protein TIGR03826</fullName>
    </recommendedName>
</protein>
<dbReference type="SUPFAM" id="SSF57889">
    <property type="entry name" value="Cysteine-rich domain"/>
    <property type="match status" value="1"/>
</dbReference>
<dbReference type="EMBL" id="FOQK01000004">
    <property type="protein sequence ID" value="SFH75389.1"/>
    <property type="molecule type" value="Genomic_DNA"/>
</dbReference>
<dbReference type="OrthoDB" id="1739831at2"/>
<dbReference type="AlphaFoldDB" id="A0A1I3CMC5"/>
<accession>A0A1I3CMC5</accession>
<proteinExistence type="predicted"/>
<dbReference type="InterPro" id="IPR046349">
    <property type="entry name" value="C1-like_sf"/>
</dbReference>
<name>A0A1I3CMC5_SELRU</name>
<evidence type="ECO:0000313" key="2">
    <source>
        <dbReference type="Proteomes" id="UP000183639"/>
    </source>
</evidence>
<reference evidence="1 2" key="1">
    <citation type="submission" date="2016-10" db="EMBL/GenBank/DDBJ databases">
        <authorList>
            <person name="de Groot N.N."/>
        </authorList>
    </citation>
    <scope>NUCLEOTIDE SEQUENCE [LARGE SCALE GENOMIC DNA]</scope>
    <source>
        <strain evidence="1 2">Z108</strain>
    </source>
</reference>
<evidence type="ECO:0000313" key="1">
    <source>
        <dbReference type="EMBL" id="SFH75389.1"/>
    </source>
</evidence>
<dbReference type="RefSeq" id="WP_075442285.1">
    <property type="nucleotide sequence ID" value="NZ_FOQK01000004.1"/>
</dbReference>
<evidence type="ECO:0008006" key="3">
    <source>
        <dbReference type="Google" id="ProtNLM"/>
    </source>
</evidence>
<dbReference type="Proteomes" id="UP000183639">
    <property type="component" value="Unassembled WGS sequence"/>
</dbReference>
<sequence length="137" mass="14953">MAGKIKNCPMCGKLFADNGTRVCLDCYDKIKAKEAEVVNYVRDNPGAKIPEIVEATGAPEGMIKKMIREGRFEQIGVKMSYPCEKCGAPIITGKICQSCQEEVHKELQKKASAITAAKQAAKQQAQGHGMYSKNKLS</sequence>
<organism evidence="1 2">
    <name type="scientific">Selenomonas ruminantium</name>
    <dbReference type="NCBI Taxonomy" id="971"/>
    <lineage>
        <taxon>Bacteria</taxon>
        <taxon>Bacillati</taxon>
        <taxon>Bacillota</taxon>
        <taxon>Negativicutes</taxon>
        <taxon>Selenomonadales</taxon>
        <taxon>Selenomonadaceae</taxon>
        <taxon>Selenomonas</taxon>
    </lineage>
</organism>